<dbReference type="Gene3D" id="1.25.40.420">
    <property type="match status" value="1"/>
</dbReference>
<dbReference type="InterPro" id="IPR011333">
    <property type="entry name" value="SKP1/BTB/POZ_sf"/>
</dbReference>
<dbReference type="Pfam" id="PF00651">
    <property type="entry name" value="BTB"/>
    <property type="match status" value="1"/>
</dbReference>
<proteinExistence type="predicted"/>
<dbReference type="EMBL" id="JAQQBS010000004">
    <property type="protein sequence ID" value="KAK0169769.1"/>
    <property type="molecule type" value="Genomic_DNA"/>
</dbReference>
<reference evidence="2" key="1">
    <citation type="journal article" date="2023" name="bioRxiv">
        <title>Scaffold-level genome assemblies of two parasitoid biocontrol wasps reveal the parthenogenesis mechanism and an associated novel virus.</title>
        <authorList>
            <person name="Inwood S."/>
            <person name="Skelly J."/>
            <person name="Guhlin J."/>
            <person name="Harrop T."/>
            <person name="Goldson S."/>
            <person name="Dearden P."/>
        </authorList>
    </citation>
    <scope>NUCLEOTIDE SEQUENCE</scope>
    <source>
        <strain evidence="2">Irish</strain>
        <tissue evidence="2">Whole body</tissue>
    </source>
</reference>
<feature type="domain" description="BTB" evidence="1">
    <location>
        <begin position="1"/>
        <end position="62"/>
    </location>
</feature>
<dbReference type="SUPFAM" id="SSF54695">
    <property type="entry name" value="POZ domain"/>
    <property type="match status" value="1"/>
</dbReference>
<dbReference type="InterPro" id="IPR000210">
    <property type="entry name" value="BTB/POZ_dom"/>
</dbReference>
<dbReference type="Gene3D" id="3.30.710.10">
    <property type="entry name" value="Potassium Channel Kv1.1, Chain A"/>
    <property type="match status" value="1"/>
</dbReference>
<organism evidence="2 3">
    <name type="scientific">Microctonus aethiopoides</name>
    <dbReference type="NCBI Taxonomy" id="144406"/>
    <lineage>
        <taxon>Eukaryota</taxon>
        <taxon>Metazoa</taxon>
        <taxon>Ecdysozoa</taxon>
        <taxon>Arthropoda</taxon>
        <taxon>Hexapoda</taxon>
        <taxon>Insecta</taxon>
        <taxon>Pterygota</taxon>
        <taxon>Neoptera</taxon>
        <taxon>Endopterygota</taxon>
        <taxon>Hymenoptera</taxon>
        <taxon>Apocrita</taxon>
        <taxon>Ichneumonoidea</taxon>
        <taxon>Braconidae</taxon>
        <taxon>Euphorinae</taxon>
        <taxon>Microctonus</taxon>
    </lineage>
</organism>
<sequence length="164" mass="18851">MIVIDEKEIPVHKIILAAYSPVFLAMFKAGMTESTNKRIVVADIEVDIMEKVVEFMYTGTINPVFEYDVLLSILKVADKYEIKDLKGLCEEKLSEKITIENVFEILEKNSLYGGPLLTKSVLYFMVKNKSSIIELEDFKDFYRRKPELLSDFFIYSIAADKGNL</sequence>
<gene>
    <name evidence="2" type="ORF">PV328_010410</name>
</gene>
<dbReference type="AlphaFoldDB" id="A0AA39FHN6"/>
<dbReference type="Proteomes" id="UP001168990">
    <property type="component" value="Unassembled WGS sequence"/>
</dbReference>
<name>A0AA39FHN6_9HYME</name>
<reference evidence="2" key="2">
    <citation type="submission" date="2023-03" db="EMBL/GenBank/DDBJ databases">
        <authorList>
            <person name="Inwood S.N."/>
            <person name="Skelly J.G."/>
            <person name="Guhlin J."/>
            <person name="Harrop T.W.R."/>
            <person name="Goldson S.G."/>
            <person name="Dearden P.K."/>
        </authorList>
    </citation>
    <scope>NUCLEOTIDE SEQUENCE</scope>
    <source>
        <strain evidence="2">Irish</strain>
        <tissue evidence="2">Whole body</tissue>
    </source>
</reference>
<protein>
    <recommendedName>
        <fullName evidence="1">BTB domain-containing protein</fullName>
    </recommendedName>
</protein>
<accession>A0AA39FHN6</accession>
<comment type="caution">
    <text evidence="2">The sequence shown here is derived from an EMBL/GenBank/DDBJ whole genome shotgun (WGS) entry which is preliminary data.</text>
</comment>
<dbReference type="CDD" id="cd18186">
    <property type="entry name" value="BTB_POZ_ZBTB_KLHL-like"/>
    <property type="match status" value="1"/>
</dbReference>
<keyword evidence="3" id="KW-1185">Reference proteome</keyword>
<dbReference type="SMART" id="SM00225">
    <property type="entry name" value="BTB"/>
    <property type="match status" value="1"/>
</dbReference>
<dbReference type="PROSITE" id="PS50097">
    <property type="entry name" value="BTB"/>
    <property type="match status" value="1"/>
</dbReference>
<evidence type="ECO:0000313" key="2">
    <source>
        <dbReference type="EMBL" id="KAK0169769.1"/>
    </source>
</evidence>
<dbReference type="PANTHER" id="PTHR24413">
    <property type="entry name" value="SPECKLE-TYPE POZ PROTEIN"/>
    <property type="match status" value="1"/>
</dbReference>
<evidence type="ECO:0000259" key="1">
    <source>
        <dbReference type="PROSITE" id="PS50097"/>
    </source>
</evidence>
<evidence type="ECO:0000313" key="3">
    <source>
        <dbReference type="Proteomes" id="UP001168990"/>
    </source>
</evidence>